<gene>
    <name evidence="4" type="ordered locus">BAV0324</name>
</gene>
<keyword evidence="2" id="KW-1134">Transmembrane beta strand</keyword>
<keyword evidence="5" id="KW-1185">Reference proteome</keyword>
<dbReference type="GeneID" id="92936426"/>
<evidence type="ECO:0000313" key="4">
    <source>
        <dbReference type="EMBL" id="CAJ47929.1"/>
    </source>
</evidence>
<dbReference type="NCBIfam" id="TIGR01845">
    <property type="entry name" value="outer_NodT"/>
    <property type="match status" value="1"/>
</dbReference>
<keyword evidence="2" id="KW-0449">Lipoprotein</keyword>
<dbReference type="PROSITE" id="PS51257">
    <property type="entry name" value="PROKAR_LIPOPROTEIN"/>
    <property type="match status" value="1"/>
</dbReference>
<feature type="chain" id="PRO_5001442091" evidence="2">
    <location>
        <begin position="20"/>
        <end position="496"/>
    </location>
</feature>
<evidence type="ECO:0000256" key="1">
    <source>
        <dbReference type="ARBA" id="ARBA00007613"/>
    </source>
</evidence>
<evidence type="ECO:0000256" key="2">
    <source>
        <dbReference type="RuleBase" id="RU362097"/>
    </source>
</evidence>
<dbReference type="KEGG" id="bav:BAV0324"/>
<dbReference type="RefSeq" id="WP_012416026.1">
    <property type="nucleotide sequence ID" value="NC_010645.1"/>
</dbReference>
<dbReference type="PANTHER" id="PTHR30203">
    <property type="entry name" value="OUTER MEMBRANE CATION EFFLUX PROTEIN"/>
    <property type="match status" value="1"/>
</dbReference>
<organism evidence="4 5">
    <name type="scientific">Bordetella avium (strain 197N)</name>
    <dbReference type="NCBI Taxonomy" id="360910"/>
    <lineage>
        <taxon>Bacteria</taxon>
        <taxon>Pseudomonadati</taxon>
        <taxon>Pseudomonadota</taxon>
        <taxon>Betaproteobacteria</taxon>
        <taxon>Burkholderiales</taxon>
        <taxon>Alcaligenaceae</taxon>
        <taxon>Bordetella</taxon>
    </lineage>
</organism>
<feature type="region of interest" description="Disordered" evidence="3">
    <location>
        <begin position="110"/>
        <end position="141"/>
    </location>
</feature>
<dbReference type="Pfam" id="PF02321">
    <property type="entry name" value="OEP"/>
    <property type="match status" value="2"/>
</dbReference>
<keyword evidence="2" id="KW-0564">Palmitate</keyword>
<name>Q2KZR7_BORA1</name>
<dbReference type="AlphaFoldDB" id="Q2KZR7"/>
<dbReference type="HOGENOM" id="CLU_012817_13_1_4"/>
<dbReference type="SUPFAM" id="SSF56954">
    <property type="entry name" value="Outer membrane efflux proteins (OEP)"/>
    <property type="match status" value="1"/>
</dbReference>
<comment type="similarity">
    <text evidence="1 2">Belongs to the outer membrane factor (OMF) (TC 1.B.17) family.</text>
</comment>
<evidence type="ECO:0000313" key="5">
    <source>
        <dbReference type="Proteomes" id="UP000001977"/>
    </source>
</evidence>
<keyword evidence="2" id="KW-0812">Transmembrane</keyword>
<dbReference type="Gene3D" id="2.20.200.10">
    <property type="entry name" value="Outer membrane efflux proteins (OEP)"/>
    <property type="match status" value="1"/>
</dbReference>
<dbReference type="EMBL" id="AM167904">
    <property type="protein sequence ID" value="CAJ47929.1"/>
    <property type="molecule type" value="Genomic_DNA"/>
</dbReference>
<comment type="subcellular location">
    <subcellularLocation>
        <location evidence="2">Cell membrane</location>
        <topology evidence="2">Lipid-anchor</topology>
    </subcellularLocation>
</comment>
<dbReference type="STRING" id="360910.BAV0324"/>
<keyword evidence="2" id="KW-0472">Membrane</keyword>
<dbReference type="GO" id="GO:0005886">
    <property type="term" value="C:plasma membrane"/>
    <property type="evidence" value="ECO:0007669"/>
    <property type="project" value="UniProtKB-SubCell"/>
</dbReference>
<sequence>MTQRIARLSALLAALLVLAGCAVGPDYHQPAAATPARYKEAAPQEAGNWKTAQPSEAALRGEWWKIFGDTALNAMQEEALGANQSLKAAAARLAQARALQRDARADFFPKVDAGVGPNRQRPSPASQDLSDNASPSASTQWRAQASAAYEADLFGRVANSVDAATADAQQSEALYRSILLALQADVASTYFLVRERDAESQLYRQTVALREASLTLIQRRFEAGDIGELDLARAKSELAQAQAEALGVDRQRATAEHALAVLLGKTPAEFSMPPQPLKPLLVTVPAGLPSALLERRPDIAAAERAMASANARVGVAKSAFFPRLEITGALGYESSQLSKLFQWSSRTFLLGPLVGTALSLPIFDGGRRQASLDRALAVYEEDVAQYRQTVLSAFREVEDNLANLRILGNQTQAQSEAVDASARAASISHAQYREGSISYLDVIEADRTVLTQRRLSVQLTGEQARSTVDLIRALGGGWDSAVPAAGQETGKTAAMR</sequence>
<dbReference type="Gene3D" id="1.20.1600.10">
    <property type="entry name" value="Outer membrane efflux proteins (OEP)"/>
    <property type="match status" value="1"/>
</dbReference>
<dbReference type="OrthoDB" id="9770517at2"/>
<evidence type="ECO:0000256" key="3">
    <source>
        <dbReference type="SAM" id="MobiDB-lite"/>
    </source>
</evidence>
<dbReference type="InterPro" id="IPR010131">
    <property type="entry name" value="MdtP/NodT-like"/>
</dbReference>
<feature type="signal peptide" evidence="2">
    <location>
        <begin position="1"/>
        <end position="19"/>
    </location>
</feature>
<dbReference type="GO" id="GO:0015562">
    <property type="term" value="F:efflux transmembrane transporter activity"/>
    <property type="evidence" value="ECO:0007669"/>
    <property type="project" value="InterPro"/>
</dbReference>
<dbReference type="Proteomes" id="UP000001977">
    <property type="component" value="Chromosome"/>
</dbReference>
<dbReference type="PANTHER" id="PTHR30203:SF33">
    <property type="entry name" value="BLR4455 PROTEIN"/>
    <property type="match status" value="1"/>
</dbReference>
<proteinExistence type="inferred from homology"/>
<dbReference type="eggNOG" id="COG1538">
    <property type="taxonomic scope" value="Bacteria"/>
</dbReference>
<keyword evidence="2" id="KW-0732">Signal</keyword>
<protein>
    <submittedName>
        <fullName evidence="4">Multidrug efflux system outer membrane protein</fullName>
    </submittedName>
</protein>
<accession>Q2KZR7</accession>
<feature type="compositionally biased region" description="Polar residues" evidence="3">
    <location>
        <begin position="120"/>
        <end position="141"/>
    </location>
</feature>
<dbReference type="InterPro" id="IPR003423">
    <property type="entry name" value="OMP_efflux"/>
</dbReference>
<reference evidence="4 5" key="1">
    <citation type="journal article" date="2006" name="J. Bacteriol.">
        <title>Comparison of the genome sequence of the poultry pathogen Bordetella avium with those of B. bronchiseptica, B. pertussis, and B. parapertussis reveals extensive diversity in surface structures associated with host interaction.</title>
        <authorList>
            <person name="Sebaihia M."/>
            <person name="Preston A."/>
            <person name="Maskell D.J."/>
            <person name="Kuzmiak H."/>
            <person name="Connell T.D."/>
            <person name="King N.D."/>
            <person name="Orndorff P.E."/>
            <person name="Miyamoto D.M."/>
            <person name="Thomson N.R."/>
            <person name="Harris D."/>
            <person name="Goble A."/>
            <person name="Lord A."/>
            <person name="Murphy L."/>
            <person name="Quail M.A."/>
            <person name="Rutter S."/>
            <person name="Squares R."/>
            <person name="Squares S."/>
            <person name="Woodward J."/>
            <person name="Parkhill J."/>
            <person name="Temple L.M."/>
        </authorList>
    </citation>
    <scope>NUCLEOTIDE SEQUENCE [LARGE SCALE GENOMIC DNA]</scope>
    <source>
        <strain evidence="4 5">197N</strain>
    </source>
</reference>